<dbReference type="RefSeq" id="WP_310537976.1">
    <property type="nucleotide sequence ID" value="NZ_BAAAOC010000016.1"/>
</dbReference>
<reference evidence="3" key="1">
    <citation type="submission" date="2023-07" db="EMBL/GenBank/DDBJ databases">
        <title>Description of three actinobacteria isolated from air of manufacturing shop in a pharmaceutical factory.</title>
        <authorList>
            <person name="Zhang D.-F."/>
        </authorList>
    </citation>
    <scope>NUCLEOTIDE SEQUENCE [LARGE SCALE GENOMIC DNA]</scope>
    <source>
        <strain evidence="3">CCTCC AB 207010</strain>
    </source>
</reference>
<dbReference type="EMBL" id="JAVKGT010000030">
    <property type="protein sequence ID" value="MDR5712604.1"/>
    <property type="molecule type" value="Genomic_DNA"/>
</dbReference>
<comment type="caution">
    <text evidence="2">The sequence shown here is derived from an EMBL/GenBank/DDBJ whole genome shotgun (WGS) entry which is preliminary data.</text>
</comment>
<sequence>MPAESGPERRRDRRITYSASAAAFVLGFVVLLVLMLPNPWALAAGGVVGGAAAAGTYGALAGRRLPSTTGSARITGGPARLSEKLAAVEAEVSQHHHQLPPGTPDQLRAVVGALGEIVARWHTLERLPDQQDALHGTITRHLPRTVQLFLELPDSAKPRYAEEFRDQVNLLQAAVDQARERVVNRDQRALEANRWLIEESLTDPDERLFKQYGID</sequence>
<feature type="transmembrane region" description="Helical" evidence="1">
    <location>
        <begin position="40"/>
        <end position="60"/>
    </location>
</feature>
<organism evidence="2 3">
    <name type="scientific">Nesterenkonia flava</name>
    <dbReference type="NCBI Taxonomy" id="469799"/>
    <lineage>
        <taxon>Bacteria</taxon>
        <taxon>Bacillati</taxon>
        <taxon>Actinomycetota</taxon>
        <taxon>Actinomycetes</taxon>
        <taxon>Micrococcales</taxon>
        <taxon>Micrococcaceae</taxon>
        <taxon>Nesterenkonia</taxon>
    </lineage>
</organism>
<keyword evidence="1" id="KW-1133">Transmembrane helix</keyword>
<evidence type="ECO:0000256" key="1">
    <source>
        <dbReference type="SAM" id="Phobius"/>
    </source>
</evidence>
<proteinExistence type="predicted"/>
<name>A0ABU1FVB1_9MICC</name>
<keyword evidence="3" id="KW-1185">Reference proteome</keyword>
<protein>
    <submittedName>
        <fullName evidence="2">Uncharacterized protein</fullName>
    </submittedName>
</protein>
<gene>
    <name evidence="2" type="ORF">RH857_10760</name>
</gene>
<keyword evidence="1" id="KW-0472">Membrane</keyword>
<dbReference type="Proteomes" id="UP001260872">
    <property type="component" value="Unassembled WGS sequence"/>
</dbReference>
<evidence type="ECO:0000313" key="3">
    <source>
        <dbReference type="Proteomes" id="UP001260872"/>
    </source>
</evidence>
<evidence type="ECO:0000313" key="2">
    <source>
        <dbReference type="EMBL" id="MDR5712604.1"/>
    </source>
</evidence>
<feature type="transmembrane region" description="Helical" evidence="1">
    <location>
        <begin position="15"/>
        <end position="34"/>
    </location>
</feature>
<keyword evidence="1" id="KW-0812">Transmembrane</keyword>
<accession>A0ABU1FVB1</accession>